<reference evidence="6" key="1">
    <citation type="journal article" date="2015" name="Nature">
        <title>Complex archaea that bridge the gap between prokaryotes and eukaryotes.</title>
        <authorList>
            <person name="Spang A."/>
            <person name="Saw J.H."/>
            <person name="Jorgensen S.L."/>
            <person name="Zaremba-Niedzwiedzka K."/>
            <person name="Martijn J."/>
            <person name="Lind A.E."/>
            <person name="van Eijk R."/>
            <person name="Schleper C."/>
            <person name="Guy L."/>
            <person name="Ettema T.J."/>
        </authorList>
    </citation>
    <scope>NUCLEOTIDE SEQUENCE</scope>
</reference>
<dbReference type="CDD" id="cd02037">
    <property type="entry name" value="Mrp_NBP35"/>
    <property type="match status" value="1"/>
</dbReference>
<evidence type="ECO:0000256" key="3">
    <source>
        <dbReference type="ARBA" id="ARBA00022840"/>
    </source>
</evidence>
<keyword evidence="1" id="KW-0479">Metal-binding</keyword>
<keyword evidence="4" id="KW-0408">Iron</keyword>
<dbReference type="EMBL" id="LAZR01006727">
    <property type="protein sequence ID" value="KKM90053.1"/>
    <property type="molecule type" value="Genomic_DNA"/>
</dbReference>
<organism evidence="6">
    <name type="scientific">marine sediment metagenome</name>
    <dbReference type="NCBI Taxonomy" id="412755"/>
    <lineage>
        <taxon>unclassified sequences</taxon>
        <taxon>metagenomes</taxon>
        <taxon>ecological metagenomes</taxon>
    </lineage>
</organism>
<dbReference type="GO" id="GO:0016226">
    <property type="term" value="P:iron-sulfur cluster assembly"/>
    <property type="evidence" value="ECO:0007669"/>
    <property type="project" value="InterPro"/>
</dbReference>
<dbReference type="GO" id="GO:0051536">
    <property type="term" value="F:iron-sulfur cluster binding"/>
    <property type="evidence" value="ECO:0007669"/>
    <property type="project" value="UniProtKB-KW"/>
</dbReference>
<name>A0A0F9L9H9_9ZZZZ</name>
<dbReference type="InterPro" id="IPR027417">
    <property type="entry name" value="P-loop_NTPase"/>
</dbReference>
<evidence type="ECO:0000256" key="2">
    <source>
        <dbReference type="ARBA" id="ARBA00022741"/>
    </source>
</evidence>
<dbReference type="GO" id="GO:0005524">
    <property type="term" value="F:ATP binding"/>
    <property type="evidence" value="ECO:0007669"/>
    <property type="project" value="UniProtKB-KW"/>
</dbReference>
<evidence type="ECO:0000256" key="4">
    <source>
        <dbReference type="ARBA" id="ARBA00023004"/>
    </source>
</evidence>
<dbReference type="InterPro" id="IPR019591">
    <property type="entry name" value="Mrp/NBP35_ATP-bd"/>
</dbReference>
<proteinExistence type="inferred from homology"/>
<evidence type="ECO:0000313" key="6">
    <source>
        <dbReference type="EMBL" id="KKM90053.1"/>
    </source>
</evidence>
<dbReference type="GO" id="GO:0140663">
    <property type="term" value="F:ATP-dependent FeS chaperone activity"/>
    <property type="evidence" value="ECO:0007669"/>
    <property type="project" value="InterPro"/>
</dbReference>
<dbReference type="AlphaFoldDB" id="A0A0F9L9H9"/>
<protein>
    <recommendedName>
        <fullName evidence="7">AAA domain-containing protein</fullName>
    </recommendedName>
</protein>
<keyword evidence="3" id="KW-0067">ATP-binding</keyword>
<dbReference type="Gene3D" id="3.40.50.300">
    <property type="entry name" value="P-loop containing nucleotide triphosphate hydrolases"/>
    <property type="match status" value="1"/>
</dbReference>
<comment type="caution">
    <text evidence="6">The sequence shown here is derived from an EMBL/GenBank/DDBJ whole genome shotgun (WGS) entry which is preliminary data.</text>
</comment>
<dbReference type="GO" id="GO:0005829">
    <property type="term" value="C:cytosol"/>
    <property type="evidence" value="ECO:0007669"/>
    <property type="project" value="TreeGrafter"/>
</dbReference>
<dbReference type="HAMAP" id="MF_02040">
    <property type="entry name" value="Mrp_NBP35"/>
    <property type="match status" value="1"/>
</dbReference>
<dbReference type="SUPFAM" id="SSF52540">
    <property type="entry name" value="P-loop containing nucleoside triphosphate hydrolases"/>
    <property type="match status" value="1"/>
</dbReference>
<dbReference type="Pfam" id="PF10609">
    <property type="entry name" value="ParA"/>
    <property type="match status" value="1"/>
</dbReference>
<accession>A0A0F9L9H9</accession>
<dbReference type="GO" id="GO:0046872">
    <property type="term" value="F:metal ion binding"/>
    <property type="evidence" value="ECO:0007669"/>
    <property type="project" value="UniProtKB-KW"/>
</dbReference>
<evidence type="ECO:0000256" key="1">
    <source>
        <dbReference type="ARBA" id="ARBA00022723"/>
    </source>
</evidence>
<keyword evidence="5" id="KW-0411">Iron-sulfur</keyword>
<dbReference type="PANTHER" id="PTHR23264:SF19">
    <property type="entry name" value="CYTOSOLIC FE-S CLUSTER ASSEMBLY FACTOR NUBP2"/>
    <property type="match status" value="1"/>
</dbReference>
<dbReference type="InterPro" id="IPR033756">
    <property type="entry name" value="YlxH/NBP35"/>
</dbReference>
<dbReference type="PANTHER" id="PTHR23264">
    <property type="entry name" value="NUCLEOTIDE-BINDING PROTEIN NBP35 YEAST -RELATED"/>
    <property type="match status" value="1"/>
</dbReference>
<sequence>MARIRAKKIILVMSLKGGVGKSTLSASLAVWLATVMDCTVGLWDLDITSPSIPKIMGCQGQQVHVGAGMIIPYQWSDNLKVMSVDFLLPKNDQPIVFEGEMKASMIRQIMDSTDFGKMDYLIMDSPPSTSEELLTILDLFPASKINVVFVTQPSDIAENGVIKSVRMLTERGYPIKGIVSNMDGLICSSCGHHNELFKDGMGVQAIADKYNIPYLGSVPIGDGIAENTNLLNGEKFYKLAQKIYEIDPVRHEEKFTKKSLRNKMGIALKARKKFKREIQS</sequence>
<evidence type="ECO:0000256" key="5">
    <source>
        <dbReference type="ARBA" id="ARBA00023014"/>
    </source>
</evidence>
<evidence type="ECO:0008006" key="7">
    <source>
        <dbReference type="Google" id="ProtNLM"/>
    </source>
</evidence>
<keyword evidence="2" id="KW-0547">Nucleotide-binding</keyword>
<gene>
    <name evidence="6" type="ORF">LCGC14_1242510</name>
</gene>